<name>A0A0V0R4S8_PSEPJ</name>
<dbReference type="EC" id="2.7.12.2" evidence="6"/>
<comment type="catalytic activity">
    <reaction evidence="7">
        <text>L-seryl-[protein] + ATP = O-phospho-L-seryl-[protein] + ADP + H(+)</text>
        <dbReference type="Rhea" id="RHEA:17989"/>
        <dbReference type="Rhea" id="RHEA-COMP:9863"/>
        <dbReference type="Rhea" id="RHEA-COMP:11604"/>
        <dbReference type="ChEBI" id="CHEBI:15378"/>
        <dbReference type="ChEBI" id="CHEBI:29999"/>
        <dbReference type="ChEBI" id="CHEBI:30616"/>
        <dbReference type="ChEBI" id="CHEBI:83421"/>
        <dbReference type="ChEBI" id="CHEBI:456216"/>
        <dbReference type="EC" id="2.7.12.2"/>
    </reaction>
</comment>
<keyword evidence="4 10" id="KW-0067">ATP-binding</keyword>
<dbReference type="PROSITE" id="PS50011">
    <property type="entry name" value="PROTEIN_KINASE_DOM"/>
    <property type="match status" value="1"/>
</dbReference>
<evidence type="ECO:0000256" key="7">
    <source>
        <dbReference type="ARBA" id="ARBA00049014"/>
    </source>
</evidence>
<evidence type="ECO:0000256" key="3">
    <source>
        <dbReference type="ARBA" id="ARBA00022777"/>
    </source>
</evidence>
<comment type="caution">
    <text evidence="12">The sequence shown here is derived from an EMBL/GenBank/DDBJ whole genome shotgun (WGS) entry which is preliminary data.</text>
</comment>
<comment type="catalytic activity">
    <reaction evidence="9">
        <text>L-tyrosyl-[protein] + ATP = O-phospho-L-tyrosyl-[protein] + ADP + H(+)</text>
        <dbReference type="Rhea" id="RHEA:10596"/>
        <dbReference type="Rhea" id="RHEA-COMP:10136"/>
        <dbReference type="Rhea" id="RHEA-COMP:20101"/>
        <dbReference type="ChEBI" id="CHEBI:15378"/>
        <dbReference type="ChEBI" id="CHEBI:30616"/>
        <dbReference type="ChEBI" id="CHEBI:46858"/>
        <dbReference type="ChEBI" id="CHEBI:61978"/>
        <dbReference type="ChEBI" id="CHEBI:456216"/>
        <dbReference type="EC" id="2.7.12.2"/>
    </reaction>
</comment>
<keyword evidence="13" id="KW-1185">Reference proteome</keyword>
<keyword evidence="2 10" id="KW-0547">Nucleotide-binding</keyword>
<keyword evidence="1" id="KW-0808">Transferase</keyword>
<dbReference type="AlphaFoldDB" id="A0A0V0R4S8"/>
<evidence type="ECO:0000256" key="5">
    <source>
        <dbReference type="ARBA" id="ARBA00038035"/>
    </source>
</evidence>
<gene>
    <name evidence="12" type="ORF">PPERSA_12227</name>
</gene>
<dbReference type="Pfam" id="PF00069">
    <property type="entry name" value="Pkinase"/>
    <property type="match status" value="1"/>
</dbReference>
<comment type="similarity">
    <text evidence="5">Belongs to the protein kinase superfamily. STE Ser/Thr protein kinase family. MAP kinase kinase subfamily.</text>
</comment>
<dbReference type="InParanoid" id="A0A0V0R4S8"/>
<dbReference type="Proteomes" id="UP000054937">
    <property type="component" value="Unassembled WGS sequence"/>
</dbReference>
<dbReference type="Gene3D" id="3.30.200.20">
    <property type="entry name" value="Phosphorylase Kinase, domain 1"/>
    <property type="match status" value="1"/>
</dbReference>
<dbReference type="PANTHER" id="PTHR48013">
    <property type="entry name" value="DUAL SPECIFICITY MITOGEN-ACTIVATED PROTEIN KINASE KINASE 5-RELATED"/>
    <property type="match status" value="1"/>
</dbReference>
<dbReference type="InterPro" id="IPR017441">
    <property type="entry name" value="Protein_kinase_ATP_BS"/>
</dbReference>
<evidence type="ECO:0000259" key="11">
    <source>
        <dbReference type="PROSITE" id="PS50011"/>
    </source>
</evidence>
<evidence type="ECO:0000256" key="2">
    <source>
        <dbReference type="ARBA" id="ARBA00022741"/>
    </source>
</evidence>
<dbReference type="PROSITE" id="PS00107">
    <property type="entry name" value="PROTEIN_KINASE_ATP"/>
    <property type="match status" value="1"/>
</dbReference>
<evidence type="ECO:0000256" key="8">
    <source>
        <dbReference type="ARBA" id="ARBA00049299"/>
    </source>
</evidence>
<dbReference type="GO" id="GO:0005524">
    <property type="term" value="F:ATP binding"/>
    <property type="evidence" value="ECO:0007669"/>
    <property type="project" value="UniProtKB-UniRule"/>
</dbReference>
<evidence type="ECO:0000256" key="1">
    <source>
        <dbReference type="ARBA" id="ARBA00022679"/>
    </source>
</evidence>
<organism evidence="12 13">
    <name type="scientific">Pseudocohnilembus persalinus</name>
    <name type="common">Ciliate</name>
    <dbReference type="NCBI Taxonomy" id="266149"/>
    <lineage>
        <taxon>Eukaryota</taxon>
        <taxon>Sar</taxon>
        <taxon>Alveolata</taxon>
        <taxon>Ciliophora</taxon>
        <taxon>Intramacronucleata</taxon>
        <taxon>Oligohymenophorea</taxon>
        <taxon>Scuticociliatia</taxon>
        <taxon>Philasterida</taxon>
        <taxon>Pseudocohnilembidae</taxon>
        <taxon>Pseudocohnilembus</taxon>
    </lineage>
</organism>
<reference evidence="12 13" key="1">
    <citation type="journal article" date="2015" name="Sci. Rep.">
        <title>Genome of the facultative scuticociliatosis pathogen Pseudocohnilembus persalinus provides insight into its virulence through horizontal gene transfer.</title>
        <authorList>
            <person name="Xiong J."/>
            <person name="Wang G."/>
            <person name="Cheng J."/>
            <person name="Tian M."/>
            <person name="Pan X."/>
            <person name="Warren A."/>
            <person name="Jiang C."/>
            <person name="Yuan D."/>
            <person name="Miao W."/>
        </authorList>
    </citation>
    <scope>NUCLEOTIDE SEQUENCE [LARGE SCALE GENOMIC DNA]</scope>
    <source>
        <strain evidence="12">36N120E</strain>
    </source>
</reference>
<evidence type="ECO:0000256" key="10">
    <source>
        <dbReference type="PROSITE-ProRule" id="PRU10141"/>
    </source>
</evidence>
<dbReference type="OMA" id="VGAKSEY"/>
<evidence type="ECO:0000313" key="12">
    <source>
        <dbReference type="EMBL" id="KRX09484.1"/>
    </source>
</evidence>
<dbReference type="Gene3D" id="1.10.510.10">
    <property type="entry name" value="Transferase(Phosphotransferase) domain 1"/>
    <property type="match status" value="1"/>
</dbReference>
<dbReference type="GO" id="GO:0004708">
    <property type="term" value="F:MAP kinase kinase activity"/>
    <property type="evidence" value="ECO:0007669"/>
    <property type="project" value="UniProtKB-EC"/>
</dbReference>
<evidence type="ECO:0000256" key="9">
    <source>
        <dbReference type="ARBA" id="ARBA00051693"/>
    </source>
</evidence>
<feature type="binding site" evidence="10">
    <location>
        <position position="92"/>
    </location>
    <ligand>
        <name>ATP</name>
        <dbReference type="ChEBI" id="CHEBI:30616"/>
    </ligand>
</feature>
<dbReference type="SUPFAM" id="SSF56112">
    <property type="entry name" value="Protein kinase-like (PK-like)"/>
    <property type="match status" value="1"/>
</dbReference>
<dbReference type="SMART" id="SM00220">
    <property type="entry name" value="S_TKc"/>
    <property type="match status" value="1"/>
</dbReference>
<feature type="domain" description="Protein kinase" evidence="11">
    <location>
        <begin position="63"/>
        <end position="336"/>
    </location>
</feature>
<dbReference type="InterPro" id="IPR011009">
    <property type="entry name" value="Kinase-like_dom_sf"/>
</dbReference>
<proteinExistence type="inferred from homology"/>
<protein>
    <recommendedName>
        <fullName evidence="6">mitogen-activated protein kinase kinase</fullName>
        <ecNumber evidence="6">2.7.12.2</ecNumber>
    </recommendedName>
</protein>
<sequence>MEEELILDTLDEENNLSSFSVSIIIDNGEVRFPTLDLKFDNQGVKKEGTDRSSVFVQIRAQDIILKEFLGQGIGGYVQKAIYKPENIIIAVKTVNINNKDQRHQMLNELKVQLVGAKSEYIVQCFGAYYEPEEARIKIILEYMDVGSLRDLMNILSDIHQRPLYKHLPFIEEGVLCNIAYQMLKGIEFLHNNRKQIHRDIKPENILIDSHGNVKLTDFGISKKIDKTYEIAKTFVGTAYYMSPERLEGQGSQFGGDIWGIGIVLIELATGKYPYNIDNIKSMFDLIVLLNNSPAPQLPSDTPFSDLFKDLLSKCLLMNNTSEIDNIINQNNNHHNNENNSNNNQNNLNANLSQITANLFKNSEQLQNISQNYKNIETE</sequence>
<dbReference type="OrthoDB" id="10252354at2759"/>
<accession>A0A0V0R4S8</accession>
<dbReference type="InterPro" id="IPR000719">
    <property type="entry name" value="Prot_kinase_dom"/>
</dbReference>
<evidence type="ECO:0000256" key="4">
    <source>
        <dbReference type="ARBA" id="ARBA00022840"/>
    </source>
</evidence>
<evidence type="ECO:0000256" key="6">
    <source>
        <dbReference type="ARBA" id="ARBA00038999"/>
    </source>
</evidence>
<evidence type="ECO:0000313" key="13">
    <source>
        <dbReference type="Proteomes" id="UP000054937"/>
    </source>
</evidence>
<dbReference type="EMBL" id="LDAU01000048">
    <property type="protein sequence ID" value="KRX09484.1"/>
    <property type="molecule type" value="Genomic_DNA"/>
</dbReference>
<comment type="catalytic activity">
    <reaction evidence="8">
        <text>L-threonyl-[protein] + ATP = O-phospho-L-threonyl-[protein] + ADP + H(+)</text>
        <dbReference type="Rhea" id="RHEA:46608"/>
        <dbReference type="Rhea" id="RHEA-COMP:11060"/>
        <dbReference type="Rhea" id="RHEA-COMP:11605"/>
        <dbReference type="ChEBI" id="CHEBI:15378"/>
        <dbReference type="ChEBI" id="CHEBI:30013"/>
        <dbReference type="ChEBI" id="CHEBI:30616"/>
        <dbReference type="ChEBI" id="CHEBI:61977"/>
        <dbReference type="ChEBI" id="CHEBI:456216"/>
        <dbReference type="EC" id="2.7.12.2"/>
    </reaction>
</comment>
<keyword evidence="3 12" id="KW-0418">Kinase</keyword>
<dbReference type="PANTHER" id="PTHR48013:SF9">
    <property type="entry name" value="DUAL SPECIFICITY MITOGEN-ACTIVATED PROTEIN KINASE KINASE 5"/>
    <property type="match status" value="1"/>
</dbReference>